<organism evidence="2 3">
    <name type="scientific">Populus alba x Populus x berolinensis</name>
    <dbReference type="NCBI Taxonomy" id="444605"/>
    <lineage>
        <taxon>Eukaryota</taxon>
        <taxon>Viridiplantae</taxon>
        <taxon>Streptophyta</taxon>
        <taxon>Embryophyta</taxon>
        <taxon>Tracheophyta</taxon>
        <taxon>Spermatophyta</taxon>
        <taxon>Magnoliopsida</taxon>
        <taxon>eudicotyledons</taxon>
        <taxon>Gunneridae</taxon>
        <taxon>Pentapetalae</taxon>
        <taxon>rosids</taxon>
        <taxon>fabids</taxon>
        <taxon>Malpighiales</taxon>
        <taxon>Salicaceae</taxon>
        <taxon>Saliceae</taxon>
        <taxon>Populus</taxon>
    </lineage>
</organism>
<protein>
    <recommendedName>
        <fullName evidence="1">Reverse transcriptase zinc-binding domain-containing protein</fullName>
    </recommendedName>
</protein>
<dbReference type="Proteomes" id="UP001164929">
    <property type="component" value="Chromosome 1"/>
</dbReference>
<keyword evidence="3" id="KW-1185">Reference proteome</keyword>
<evidence type="ECO:0000313" key="3">
    <source>
        <dbReference type="Proteomes" id="UP001164929"/>
    </source>
</evidence>
<feature type="domain" description="Reverse transcriptase zinc-binding" evidence="1">
    <location>
        <begin position="34"/>
        <end position="86"/>
    </location>
</feature>
<gene>
    <name evidence="2" type="ORF">NC653_000876</name>
</gene>
<evidence type="ECO:0000259" key="1">
    <source>
        <dbReference type="Pfam" id="PF13966"/>
    </source>
</evidence>
<proteinExistence type="predicted"/>
<dbReference type="InterPro" id="IPR026960">
    <property type="entry name" value="RVT-Znf"/>
</dbReference>
<dbReference type="AlphaFoldDB" id="A0AAD6RK22"/>
<comment type="caution">
    <text evidence="2">The sequence shown here is derived from an EMBL/GenBank/DDBJ whole genome shotgun (WGS) entry which is preliminary data.</text>
</comment>
<dbReference type="Pfam" id="PF13966">
    <property type="entry name" value="zf-RVT"/>
    <property type="match status" value="1"/>
</dbReference>
<sequence length="126" mass="14515">MIPDVGNVPKRNGAYPVKSCNNFIYRIYYVGISSSPSNLLWKGIVPPKSNVFIWILLHGRICTKDFIARRHPMHLEEAICPFCAEEIYRICGSSFSTLFCGLEIVEPLIWFGLTMMYAKNHKRIIF</sequence>
<accession>A0AAD6RK22</accession>
<name>A0AAD6RK22_9ROSI</name>
<evidence type="ECO:0000313" key="2">
    <source>
        <dbReference type="EMBL" id="KAJ7010264.1"/>
    </source>
</evidence>
<dbReference type="EMBL" id="JAQIZT010000001">
    <property type="protein sequence ID" value="KAJ7010264.1"/>
    <property type="molecule type" value="Genomic_DNA"/>
</dbReference>
<reference evidence="2 3" key="1">
    <citation type="journal article" date="2023" name="Mol. Ecol. Resour.">
        <title>Chromosome-level genome assembly of a triploid poplar Populus alba 'Berolinensis'.</title>
        <authorList>
            <person name="Chen S."/>
            <person name="Yu Y."/>
            <person name="Wang X."/>
            <person name="Wang S."/>
            <person name="Zhang T."/>
            <person name="Zhou Y."/>
            <person name="He R."/>
            <person name="Meng N."/>
            <person name="Wang Y."/>
            <person name="Liu W."/>
            <person name="Liu Z."/>
            <person name="Liu J."/>
            <person name="Guo Q."/>
            <person name="Huang H."/>
            <person name="Sederoff R.R."/>
            <person name="Wang G."/>
            <person name="Qu G."/>
            <person name="Chen S."/>
        </authorList>
    </citation>
    <scope>NUCLEOTIDE SEQUENCE [LARGE SCALE GENOMIC DNA]</scope>
    <source>
        <strain evidence="2">SC-2020</strain>
    </source>
</reference>